<evidence type="ECO:0000313" key="2">
    <source>
        <dbReference type="Proteomes" id="UP000887013"/>
    </source>
</evidence>
<keyword evidence="2" id="KW-1185">Reference proteome</keyword>
<protein>
    <submittedName>
        <fullName evidence="1">Uncharacterized protein</fullName>
    </submittedName>
</protein>
<comment type="caution">
    <text evidence="1">The sequence shown here is derived from an EMBL/GenBank/DDBJ whole genome shotgun (WGS) entry which is preliminary data.</text>
</comment>
<dbReference type="EMBL" id="BMAW01032931">
    <property type="protein sequence ID" value="GFU27810.1"/>
    <property type="molecule type" value="Genomic_DNA"/>
</dbReference>
<proteinExistence type="predicted"/>
<accession>A0A8X6QHT3</accession>
<gene>
    <name evidence="1" type="ORF">NPIL_580791</name>
</gene>
<dbReference type="AlphaFoldDB" id="A0A8X6QHT3"/>
<sequence>MHLFGSGQGNGGDIAELLAAGLIVKILQEQLMVSVTKFFSVLFTVTFLDLIVFEDSPISEFVSDYAYFYDEYFDNFLQLDFLKLLY</sequence>
<evidence type="ECO:0000313" key="1">
    <source>
        <dbReference type="EMBL" id="GFU27810.1"/>
    </source>
</evidence>
<dbReference type="Proteomes" id="UP000887013">
    <property type="component" value="Unassembled WGS sequence"/>
</dbReference>
<name>A0A8X6QHT3_NEPPI</name>
<organism evidence="1 2">
    <name type="scientific">Nephila pilipes</name>
    <name type="common">Giant wood spider</name>
    <name type="synonym">Nephila maculata</name>
    <dbReference type="NCBI Taxonomy" id="299642"/>
    <lineage>
        <taxon>Eukaryota</taxon>
        <taxon>Metazoa</taxon>
        <taxon>Ecdysozoa</taxon>
        <taxon>Arthropoda</taxon>
        <taxon>Chelicerata</taxon>
        <taxon>Arachnida</taxon>
        <taxon>Araneae</taxon>
        <taxon>Araneomorphae</taxon>
        <taxon>Entelegynae</taxon>
        <taxon>Araneoidea</taxon>
        <taxon>Nephilidae</taxon>
        <taxon>Nephila</taxon>
    </lineage>
</organism>
<reference evidence="1" key="1">
    <citation type="submission" date="2020-08" db="EMBL/GenBank/DDBJ databases">
        <title>Multicomponent nature underlies the extraordinary mechanical properties of spider dragline silk.</title>
        <authorList>
            <person name="Kono N."/>
            <person name="Nakamura H."/>
            <person name="Mori M."/>
            <person name="Yoshida Y."/>
            <person name="Ohtoshi R."/>
            <person name="Malay A.D."/>
            <person name="Moran D.A.P."/>
            <person name="Tomita M."/>
            <person name="Numata K."/>
            <person name="Arakawa K."/>
        </authorList>
    </citation>
    <scope>NUCLEOTIDE SEQUENCE</scope>
</reference>